<gene>
    <name evidence="1" type="ORF">EI555_006370</name>
</gene>
<dbReference type="AlphaFoldDB" id="A0A4U1ED66"/>
<evidence type="ECO:0000313" key="1">
    <source>
        <dbReference type="EMBL" id="TKC33938.1"/>
    </source>
</evidence>
<protein>
    <submittedName>
        <fullName evidence="1">Uncharacterized protein</fullName>
    </submittedName>
</protein>
<organism evidence="1 2">
    <name type="scientific">Monodon monoceros</name>
    <name type="common">Narwhal</name>
    <name type="synonym">Ceratodon monodon</name>
    <dbReference type="NCBI Taxonomy" id="40151"/>
    <lineage>
        <taxon>Eukaryota</taxon>
        <taxon>Metazoa</taxon>
        <taxon>Chordata</taxon>
        <taxon>Craniata</taxon>
        <taxon>Vertebrata</taxon>
        <taxon>Euteleostomi</taxon>
        <taxon>Mammalia</taxon>
        <taxon>Eutheria</taxon>
        <taxon>Laurasiatheria</taxon>
        <taxon>Artiodactyla</taxon>
        <taxon>Whippomorpha</taxon>
        <taxon>Cetacea</taxon>
        <taxon>Odontoceti</taxon>
        <taxon>Monodontidae</taxon>
        <taxon>Monodon</taxon>
    </lineage>
</organism>
<comment type="caution">
    <text evidence="1">The sequence shown here is derived from an EMBL/GenBank/DDBJ whole genome shotgun (WGS) entry which is preliminary data.</text>
</comment>
<reference evidence="2" key="1">
    <citation type="journal article" date="2019" name="IScience">
        <title>Narwhal Genome Reveals Long-Term Low Genetic Diversity despite Current Large Abundance Size.</title>
        <authorList>
            <person name="Westbury M.V."/>
            <person name="Petersen B."/>
            <person name="Garde E."/>
            <person name="Heide-Jorgensen M.P."/>
            <person name="Lorenzen E.D."/>
        </authorList>
    </citation>
    <scope>NUCLEOTIDE SEQUENCE [LARGE SCALE GENOMIC DNA]</scope>
</reference>
<proteinExistence type="predicted"/>
<name>A0A4U1ED66_MONMO</name>
<evidence type="ECO:0000313" key="2">
    <source>
        <dbReference type="Proteomes" id="UP000308365"/>
    </source>
</evidence>
<accession>A0A4U1ED66</accession>
<dbReference type="Proteomes" id="UP000308365">
    <property type="component" value="Unassembled WGS sequence"/>
</dbReference>
<dbReference type="EMBL" id="RWIC01002211">
    <property type="protein sequence ID" value="TKC33938.1"/>
    <property type="molecule type" value="Genomic_DNA"/>
</dbReference>
<sequence length="126" mass="13834">MKKSAKEPKRCESSHKRCWDGVGGGGDWHSGGRQVITFAPLTLKDPPPFKPLLQALGPGDMRAKLKTEDQAMMTVVVGSFFTSCTEQSRSRAKRSILEALGTRAQLHRIVTEKRGPGSHLELACLF</sequence>